<organism evidence="2">
    <name type="scientific">Panicum hallii</name>
    <dbReference type="NCBI Taxonomy" id="206008"/>
    <lineage>
        <taxon>Eukaryota</taxon>
        <taxon>Viridiplantae</taxon>
        <taxon>Streptophyta</taxon>
        <taxon>Embryophyta</taxon>
        <taxon>Tracheophyta</taxon>
        <taxon>Spermatophyta</taxon>
        <taxon>Magnoliopsida</taxon>
        <taxon>Liliopsida</taxon>
        <taxon>Poales</taxon>
        <taxon>Poaceae</taxon>
        <taxon>PACMAD clade</taxon>
        <taxon>Panicoideae</taxon>
        <taxon>Panicodae</taxon>
        <taxon>Paniceae</taxon>
        <taxon>Panicinae</taxon>
        <taxon>Panicum</taxon>
        <taxon>Panicum sect. Panicum</taxon>
    </lineage>
</organism>
<dbReference type="AlphaFoldDB" id="A0A2T8IM81"/>
<sequence>MVSLVAVAAVRRSSSTSVHSANSVDCAAIAAPMPWTVRPPQPPAAPHTPPPRPPAPQLTPLPRPPAPLWTPHAPPRTPPRRPHAPPSPHPHPASGSRIATTARPIRWRRRSTGTAPRRQPATAGRSPVVVIVHGHAMAPTHAGGGGGWGRCHEEVRRVQRHHRGGGDRGRRHKKVW</sequence>
<feature type="region of interest" description="Disordered" evidence="1">
    <location>
        <begin position="35"/>
        <end position="125"/>
    </location>
</feature>
<protein>
    <submittedName>
        <fullName evidence="2">Uncharacterized protein</fullName>
    </submittedName>
</protein>
<name>A0A2T8IM81_9POAL</name>
<dbReference type="EMBL" id="CM008050">
    <property type="protein sequence ID" value="PVH38759.1"/>
    <property type="molecule type" value="Genomic_DNA"/>
</dbReference>
<evidence type="ECO:0000313" key="2">
    <source>
        <dbReference type="EMBL" id="PVH38759.1"/>
    </source>
</evidence>
<evidence type="ECO:0000256" key="1">
    <source>
        <dbReference type="SAM" id="MobiDB-lite"/>
    </source>
</evidence>
<dbReference type="Gramene" id="PVH38759">
    <property type="protein sequence ID" value="PVH38759"/>
    <property type="gene ID" value="PAHAL_5G345900"/>
</dbReference>
<accession>A0A2T8IM81</accession>
<gene>
    <name evidence="2" type="ORF">PAHAL_5G345900</name>
</gene>
<proteinExistence type="predicted"/>
<feature type="compositionally biased region" description="Pro residues" evidence="1">
    <location>
        <begin position="37"/>
        <end position="77"/>
    </location>
</feature>
<reference evidence="2" key="1">
    <citation type="submission" date="2018-04" db="EMBL/GenBank/DDBJ databases">
        <title>WGS assembly of Panicum hallii.</title>
        <authorList>
            <person name="Lovell J."/>
            <person name="Jenkins J."/>
            <person name="Lowry D."/>
            <person name="Mamidi S."/>
            <person name="Sreedasyam A."/>
            <person name="Weng X."/>
            <person name="Barry K."/>
            <person name="Bonette J."/>
            <person name="Campitelli B."/>
            <person name="Daum C."/>
            <person name="Gordon S."/>
            <person name="Gould B."/>
            <person name="Lipzen A."/>
            <person name="Macqueen A."/>
            <person name="Palacio-Mejia J."/>
            <person name="Plott C."/>
            <person name="Shakirov E."/>
            <person name="Shu S."/>
            <person name="Yoshinaga Y."/>
            <person name="Zane M."/>
            <person name="Rokhsar D."/>
            <person name="Grimwood J."/>
            <person name="Schmutz J."/>
            <person name="Juenger T."/>
        </authorList>
    </citation>
    <scope>NUCLEOTIDE SEQUENCE [LARGE SCALE GENOMIC DNA]</scope>
    <source>
        <strain evidence="2">FIL2</strain>
    </source>
</reference>
<dbReference type="Proteomes" id="UP000243499">
    <property type="component" value="Chromosome 5"/>
</dbReference>